<protein>
    <recommendedName>
        <fullName evidence="6">Frataxin</fullName>
    </recommendedName>
</protein>
<dbReference type="InterPro" id="IPR036524">
    <property type="entry name" value="Frataxin/CyaY_sf"/>
</dbReference>
<organism evidence="4 5">
    <name type="scientific">Adiantum capillus-veneris</name>
    <name type="common">Maidenhair fern</name>
    <dbReference type="NCBI Taxonomy" id="13818"/>
    <lineage>
        <taxon>Eukaryota</taxon>
        <taxon>Viridiplantae</taxon>
        <taxon>Streptophyta</taxon>
        <taxon>Embryophyta</taxon>
        <taxon>Tracheophyta</taxon>
        <taxon>Polypodiopsida</taxon>
        <taxon>Polypodiidae</taxon>
        <taxon>Polypodiales</taxon>
        <taxon>Pteridineae</taxon>
        <taxon>Pteridaceae</taxon>
        <taxon>Vittarioideae</taxon>
        <taxon>Adiantum</taxon>
    </lineage>
</organism>
<evidence type="ECO:0008006" key="6">
    <source>
        <dbReference type="Google" id="ProtNLM"/>
    </source>
</evidence>
<dbReference type="GO" id="GO:0005739">
    <property type="term" value="C:mitochondrion"/>
    <property type="evidence" value="ECO:0007669"/>
    <property type="project" value="TreeGrafter"/>
</dbReference>
<dbReference type="PRINTS" id="PR00904">
    <property type="entry name" value="FRATAXIN"/>
</dbReference>
<keyword evidence="2" id="KW-0813">Transport</keyword>
<dbReference type="InterPro" id="IPR020895">
    <property type="entry name" value="Frataxin_CS"/>
</dbReference>
<dbReference type="PROSITE" id="PS01344">
    <property type="entry name" value="FRATAXIN_1"/>
    <property type="match status" value="1"/>
</dbReference>
<comment type="similarity">
    <text evidence="1">Belongs to the frataxin family.</text>
</comment>
<proteinExistence type="inferred from homology"/>
<keyword evidence="2" id="KW-0406">Ion transport</keyword>
<dbReference type="EMBL" id="JABFUD020000021">
    <property type="protein sequence ID" value="KAI5062824.1"/>
    <property type="molecule type" value="Genomic_DNA"/>
</dbReference>
<dbReference type="GO" id="GO:0004322">
    <property type="term" value="F:ferroxidase activity"/>
    <property type="evidence" value="ECO:0007669"/>
    <property type="project" value="TreeGrafter"/>
</dbReference>
<gene>
    <name evidence="4" type="ORF">GOP47_0021371</name>
</gene>
<dbReference type="NCBIfam" id="TIGR03421">
    <property type="entry name" value="FeS_CyaY"/>
    <property type="match status" value="1"/>
</dbReference>
<dbReference type="PROSITE" id="PS50810">
    <property type="entry name" value="FRATAXIN_2"/>
    <property type="match status" value="1"/>
</dbReference>
<accession>A0A9D4U781</accession>
<dbReference type="InterPro" id="IPR002908">
    <property type="entry name" value="Frataxin/CyaY"/>
</dbReference>
<reference evidence="4" key="1">
    <citation type="submission" date="2021-01" db="EMBL/GenBank/DDBJ databases">
        <title>Adiantum capillus-veneris genome.</title>
        <authorList>
            <person name="Fang Y."/>
            <person name="Liao Q."/>
        </authorList>
    </citation>
    <scope>NUCLEOTIDE SEQUENCE</scope>
    <source>
        <strain evidence="4">H3</strain>
        <tissue evidence="4">Leaf</tissue>
    </source>
</reference>
<dbReference type="GO" id="GO:0008199">
    <property type="term" value="F:ferric iron binding"/>
    <property type="evidence" value="ECO:0007669"/>
    <property type="project" value="InterPro"/>
</dbReference>
<keyword evidence="3" id="KW-0408">Iron</keyword>
<dbReference type="GO" id="GO:0006826">
    <property type="term" value="P:iron ion transport"/>
    <property type="evidence" value="ECO:0007669"/>
    <property type="project" value="UniProtKB-KW"/>
</dbReference>
<dbReference type="GO" id="GO:0006879">
    <property type="term" value="P:intracellular iron ion homeostasis"/>
    <property type="evidence" value="ECO:0007669"/>
    <property type="project" value="TreeGrafter"/>
</dbReference>
<dbReference type="AlphaFoldDB" id="A0A9D4U781"/>
<dbReference type="SUPFAM" id="SSF55387">
    <property type="entry name" value="Frataxin/Nqo15-like"/>
    <property type="match status" value="1"/>
</dbReference>
<name>A0A9D4U781_ADICA</name>
<evidence type="ECO:0000256" key="1">
    <source>
        <dbReference type="ARBA" id="ARBA00008183"/>
    </source>
</evidence>
<sequence length="78" mass="8961">MALLLSSLLDEREFHKLADELLHHLQERFDELGEECDIDGFDIDYAEGVLTIKLGASCTYVINKQTPNRQIWLSSPVR</sequence>
<dbReference type="Pfam" id="PF01491">
    <property type="entry name" value="Frataxin_Cyay"/>
    <property type="match status" value="1"/>
</dbReference>
<keyword evidence="5" id="KW-1185">Reference proteome</keyword>
<comment type="caution">
    <text evidence="4">The sequence shown here is derived from an EMBL/GenBank/DDBJ whole genome shotgun (WGS) entry which is preliminary data.</text>
</comment>
<dbReference type="PANTHER" id="PTHR16821">
    <property type="entry name" value="FRATAXIN"/>
    <property type="match status" value="1"/>
</dbReference>
<keyword evidence="2" id="KW-0410">Iron transport</keyword>
<dbReference type="PANTHER" id="PTHR16821:SF2">
    <property type="entry name" value="FRATAXIN, MITOCHONDRIAL"/>
    <property type="match status" value="1"/>
</dbReference>
<dbReference type="Gene3D" id="3.30.920.10">
    <property type="entry name" value="Frataxin/CyaY"/>
    <property type="match status" value="1"/>
</dbReference>
<evidence type="ECO:0000313" key="5">
    <source>
        <dbReference type="Proteomes" id="UP000886520"/>
    </source>
</evidence>
<evidence type="ECO:0000256" key="3">
    <source>
        <dbReference type="ARBA" id="ARBA00023004"/>
    </source>
</evidence>
<dbReference type="GO" id="GO:0016226">
    <property type="term" value="P:iron-sulfur cluster assembly"/>
    <property type="evidence" value="ECO:0007669"/>
    <property type="project" value="InterPro"/>
</dbReference>
<dbReference type="GO" id="GO:0051537">
    <property type="term" value="F:2 iron, 2 sulfur cluster binding"/>
    <property type="evidence" value="ECO:0007669"/>
    <property type="project" value="TreeGrafter"/>
</dbReference>
<dbReference type="GO" id="GO:0008198">
    <property type="term" value="F:ferrous iron binding"/>
    <property type="evidence" value="ECO:0007669"/>
    <property type="project" value="TreeGrafter"/>
</dbReference>
<evidence type="ECO:0000256" key="2">
    <source>
        <dbReference type="ARBA" id="ARBA00022496"/>
    </source>
</evidence>
<dbReference type="Proteomes" id="UP000886520">
    <property type="component" value="Chromosome 21"/>
</dbReference>
<dbReference type="GO" id="GO:0034986">
    <property type="term" value="F:iron chaperone activity"/>
    <property type="evidence" value="ECO:0007669"/>
    <property type="project" value="TreeGrafter"/>
</dbReference>
<dbReference type="OrthoDB" id="1897642at2759"/>
<evidence type="ECO:0000313" key="4">
    <source>
        <dbReference type="EMBL" id="KAI5062824.1"/>
    </source>
</evidence>
<dbReference type="SMART" id="SM01219">
    <property type="entry name" value="Frataxin_Cyay"/>
    <property type="match status" value="1"/>
</dbReference>